<keyword evidence="1" id="KW-0812">Transmembrane</keyword>
<feature type="transmembrane region" description="Helical" evidence="1">
    <location>
        <begin position="43"/>
        <end position="70"/>
    </location>
</feature>
<evidence type="ECO:0000313" key="3">
    <source>
        <dbReference type="Proteomes" id="UP001548832"/>
    </source>
</evidence>
<reference evidence="2 3" key="1">
    <citation type="submission" date="2024-06" db="EMBL/GenBank/DDBJ databases">
        <authorList>
            <person name="Kim D.-U."/>
        </authorList>
    </citation>
    <scope>NUCLEOTIDE SEQUENCE [LARGE SCALE GENOMIC DNA]</scope>
    <source>
        <strain evidence="2 3">KACC15460</strain>
    </source>
</reference>
<proteinExistence type="predicted"/>
<sequence>MPAFALASPAARIALLARPGSVIVNHQITHDQHGKEPVSDSAGFGVVLAFGLLVLNWLAIRNIGVVAWLASF</sequence>
<comment type="caution">
    <text evidence="2">The sequence shown here is derived from an EMBL/GenBank/DDBJ whole genome shotgun (WGS) entry which is preliminary data.</text>
</comment>
<keyword evidence="3" id="KW-1185">Reference proteome</keyword>
<keyword evidence="1" id="KW-1133">Transmembrane helix</keyword>
<evidence type="ECO:0000313" key="2">
    <source>
        <dbReference type="EMBL" id="MET2832151.1"/>
    </source>
</evidence>
<name>A0ABV2DPY2_9HYPH</name>
<organism evidence="2 3">
    <name type="scientific">Mesorhizobium shangrilense</name>
    <dbReference type="NCBI Taxonomy" id="460060"/>
    <lineage>
        <taxon>Bacteria</taxon>
        <taxon>Pseudomonadati</taxon>
        <taxon>Pseudomonadota</taxon>
        <taxon>Alphaproteobacteria</taxon>
        <taxon>Hyphomicrobiales</taxon>
        <taxon>Phyllobacteriaceae</taxon>
        <taxon>Mesorhizobium</taxon>
    </lineage>
</organism>
<dbReference type="RefSeq" id="WP_354464375.1">
    <property type="nucleotide sequence ID" value="NZ_JBEWSZ010000007.1"/>
</dbReference>
<dbReference type="Proteomes" id="UP001548832">
    <property type="component" value="Unassembled WGS sequence"/>
</dbReference>
<protein>
    <submittedName>
        <fullName evidence="2">Uncharacterized protein</fullName>
    </submittedName>
</protein>
<evidence type="ECO:0000256" key="1">
    <source>
        <dbReference type="SAM" id="Phobius"/>
    </source>
</evidence>
<gene>
    <name evidence="2" type="ORF">ABVQ20_34915</name>
</gene>
<keyword evidence="1" id="KW-0472">Membrane</keyword>
<accession>A0ABV2DPY2</accession>
<dbReference type="EMBL" id="JBEWSZ010000007">
    <property type="protein sequence ID" value="MET2832151.1"/>
    <property type="molecule type" value="Genomic_DNA"/>
</dbReference>